<keyword evidence="2" id="KW-1185">Reference proteome</keyword>
<dbReference type="EMBL" id="LT670847">
    <property type="protein sequence ID" value="SHL91876.1"/>
    <property type="molecule type" value="Genomic_DNA"/>
</dbReference>
<dbReference type="AlphaFoldDB" id="A0A1M7EJX5"/>
<dbReference type="RefSeq" id="WP_172824507.1">
    <property type="nucleotide sequence ID" value="NZ_LT670847.1"/>
</dbReference>
<gene>
    <name evidence="1" type="ORF">SAMN05878437_0260</name>
</gene>
<evidence type="ECO:0000313" key="2">
    <source>
        <dbReference type="Proteomes" id="UP000190911"/>
    </source>
</evidence>
<evidence type="ECO:0000313" key="1">
    <source>
        <dbReference type="EMBL" id="SHL91876.1"/>
    </source>
</evidence>
<reference evidence="1 2" key="1">
    <citation type="submission" date="2016-11" db="EMBL/GenBank/DDBJ databases">
        <authorList>
            <person name="Jaros S."/>
            <person name="Januszkiewicz K."/>
            <person name="Wedrychowicz H."/>
        </authorList>
    </citation>
    <scope>NUCLEOTIDE SEQUENCE [LARGE SCALE GENOMIC DNA]</scope>
    <source>
        <strain evidence="1 2">ACAM 12</strain>
    </source>
</reference>
<organism evidence="1 2">
    <name type="scientific">Vreelandella subglaciescola</name>
    <dbReference type="NCBI Taxonomy" id="29571"/>
    <lineage>
        <taxon>Bacteria</taxon>
        <taxon>Pseudomonadati</taxon>
        <taxon>Pseudomonadota</taxon>
        <taxon>Gammaproteobacteria</taxon>
        <taxon>Oceanospirillales</taxon>
        <taxon>Halomonadaceae</taxon>
        <taxon>Vreelandella</taxon>
    </lineage>
</organism>
<dbReference type="Proteomes" id="UP000190911">
    <property type="component" value="Chromosome I"/>
</dbReference>
<name>A0A1M7EJX5_9GAMM</name>
<proteinExistence type="predicted"/>
<sequence>MDDSLLVSLRQYRPREGRDSLEDFITEVFAWLLRNVEGVAAKVLETTVMRMRADRRIDVPMCDVTWDTQVAYPGARLDMLAQWAGGAILFEHKVHAALHQEQVLRYQELAQNHFEGQEARVVVISTTFDQHRSEADGCLCWHHIYTALEEYVGQCDNATEQFHIDSFLALLRHEGLHPAAPIDHQAIRYYPIAGKLPNQISQALSPLAGRHWPLEGGYESSMKNYRWGRLGFELVHASGPVKWMPGIFVGVILDGTDHSVQHRHPDQVMLQMILDFSHALHQTYSYLPSYLSLVESLREGAPSTRWSFYHHREEDRSNNYHPIYLETPLLDVLRGTQTIEDQQEALYAAICEALQLLQHDRCLSALTEECRATLEAELLPSD</sequence>
<dbReference type="InParanoid" id="A0A1M7EJX5"/>
<protein>
    <submittedName>
        <fullName evidence="1">PD-(D/E)XK nuclease superfamily protein</fullName>
    </submittedName>
</protein>
<accession>A0A1M7EJX5</accession>